<dbReference type="InterPro" id="IPR000715">
    <property type="entry name" value="Glycosyl_transferase_4"/>
</dbReference>
<dbReference type="CDD" id="cd06912">
    <property type="entry name" value="GT_MraY_like"/>
    <property type="match status" value="1"/>
</dbReference>
<reference evidence="8" key="1">
    <citation type="submission" date="2024-06" db="EMBL/GenBank/DDBJ databases">
        <title>Genome sequence of Vogesella sp. MAHUQ-64.</title>
        <authorList>
            <person name="Huq M.A."/>
        </authorList>
    </citation>
    <scope>NUCLEOTIDE SEQUENCE</scope>
    <source>
        <strain evidence="8">MAHUQ-64</strain>
    </source>
</reference>
<evidence type="ECO:0000256" key="5">
    <source>
        <dbReference type="ARBA" id="ARBA00022989"/>
    </source>
</evidence>
<evidence type="ECO:0000256" key="7">
    <source>
        <dbReference type="SAM" id="Phobius"/>
    </source>
</evidence>
<feature type="transmembrane region" description="Helical" evidence="7">
    <location>
        <begin position="72"/>
        <end position="90"/>
    </location>
</feature>
<feature type="transmembrane region" description="Helical" evidence="7">
    <location>
        <begin position="332"/>
        <end position="351"/>
    </location>
</feature>
<feature type="transmembrane region" description="Helical" evidence="7">
    <location>
        <begin position="136"/>
        <end position="155"/>
    </location>
</feature>
<keyword evidence="5 7" id="KW-1133">Transmembrane helix</keyword>
<feature type="transmembrane region" description="Helical" evidence="7">
    <location>
        <begin position="243"/>
        <end position="261"/>
    </location>
</feature>
<feature type="transmembrane region" description="Helical" evidence="7">
    <location>
        <begin position="219"/>
        <end position="237"/>
    </location>
</feature>
<dbReference type="PANTHER" id="PTHR22926">
    <property type="entry name" value="PHOSPHO-N-ACETYLMURAMOYL-PENTAPEPTIDE-TRANSFERASE"/>
    <property type="match status" value="1"/>
</dbReference>
<feature type="transmembrane region" description="Helical" evidence="7">
    <location>
        <begin position="187"/>
        <end position="207"/>
    </location>
</feature>
<dbReference type="Pfam" id="PF00953">
    <property type="entry name" value="Glycos_transf_4"/>
    <property type="match status" value="1"/>
</dbReference>
<dbReference type="PANTHER" id="PTHR22926:SF3">
    <property type="entry name" value="UNDECAPRENYL-PHOSPHATE ALPHA-N-ACETYLGLUCOSAMINYL 1-PHOSPHATE TRANSFERASE"/>
    <property type="match status" value="1"/>
</dbReference>
<feature type="transmembrane region" description="Helical" evidence="7">
    <location>
        <begin position="46"/>
        <end position="66"/>
    </location>
</feature>
<evidence type="ECO:0000256" key="1">
    <source>
        <dbReference type="ARBA" id="ARBA00004651"/>
    </source>
</evidence>
<keyword evidence="6 7" id="KW-0472">Membrane</keyword>
<proteinExistence type="predicted"/>
<feature type="transmembrane region" description="Helical" evidence="7">
    <location>
        <begin position="6"/>
        <end position="25"/>
    </location>
</feature>
<evidence type="ECO:0000313" key="9">
    <source>
        <dbReference type="Proteomes" id="UP001433638"/>
    </source>
</evidence>
<dbReference type="RefSeq" id="WP_349590602.1">
    <property type="nucleotide sequence ID" value="NZ_JBEFLD010000010.1"/>
</dbReference>
<keyword evidence="4 7" id="KW-0812">Transmembrane</keyword>
<evidence type="ECO:0000256" key="3">
    <source>
        <dbReference type="ARBA" id="ARBA00022679"/>
    </source>
</evidence>
<feature type="transmembrane region" description="Helical" evidence="7">
    <location>
        <begin position="310"/>
        <end position="326"/>
    </location>
</feature>
<accession>A0ABV1M9I3</accession>
<feature type="transmembrane region" description="Helical" evidence="7">
    <location>
        <begin position="102"/>
        <end position="124"/>
    </location>
</feature>
<keyword evidence="3" id="KW-0808">Transferase</keyword>
<feature type="transmembrane region" description="Helical" evidence="7">
    <location>
        <begin position="162"/>
        <end position="181"/>
    </location>
</feature>
<keyword evidence="2" id="KW-1003">Cell membrane</keyword>
<dbReference type="EMBL" id="JBEFLD010000010">
    <property type="protein sequence ID" value="MEQ6292395.1"/>
    <property type="molecule type" value="Genomic_DNA"/>
</dbReference>
<keyword evidence="9" id="KW-1185">Reference proteome</keyword>
<comment type="subcellular location">
    <subcellularLocation>
        <location evidence="1">Cell membrane</location>
        <topology evidence="1">Multi-pass membrane protein</topology>
    </subcellularLocation>
</comment>
<evidence type="ECO:0000256" key="2">
    <source>
        <dbReference type="ARBA" id="ARBA00022475"/>
    </source>
</evidence>
<evidence type="ECO:0000313" key="8">
    <source>
        <dbReference type="EMBL" id="MEQ6292395.1"/>
    </source>
</evidence>
<name>A0ABV1M9I3_9NEIS</name>
<comment type="caution">
    <text evidence="8">The sequence shown here is derived from an EMBL/GenBank/DDBJ whole genome shotgun (WGS) entry which is preliminary data.</text>
</comment>
<sequence>MLQILLIAMLVSFLASFFLIKYSHLHSNFTADSDIIGVQKFHVVPVPRIGGVPIMLGLLVGCALSGYLNTSIWVLLLLLSALPAFGFGLLEDVTKKIGPLERLLATFVSAMLGCFLIQAMLIRLGVPAIDHMLAHYWWLSLLVTIVAVSGVAHAFNIIDGYNGLSGMVSVFIFAAIAYVCIKVHDIVLMSVCMAMIGAILGFLFWNFPRGLIFAGDGGAYLIGFMIAEISVLLVSRNAEVSPWFPLLCVIYPVFETLFSIYRRKFLQGRGVVGADALHLHQMIYRRLVRWMVGSHETRHLIQRNSLTSPYLWLLCSFSVLPAMLFWNRTWVLLVFVMLFVLGYLYLYRLIVRFRTPHWLTLRKG</sequence>
<protein>
    <submittedName>
        <fullName evidence="8">Glycosyltransferase</fullName>
    </submittedName>
</protein>
<evidence type="ECO:0000256" key="4">
    <source>
        <dbReference type="ARBA" id="ARBA00022692"/>
    </source>
</evidence>
<organism evidence="8 9">
    <name type="scientific">Vogesella oryzagri</name>
    <dbReference type="NCBI Taxonomy" id="3160864"/>
    <lineage>
        <taxon>Bacteria</taxon>
        <taxon>Pseudomonadati</taxon>
        <taxon>Pseudomonadota</taxon>
        <taxon>Betaproteobacteria</taxon>
        <taxon>Neisseriales</taxon>
        <taxon>Chromobacteriaceae</taxon>
        <taxon>Vogesella</taxon>
    </lineage>
</organism>
<gene>
    <name evidence="8" type="ORF">ABNW52_17425</name>
</gene>
<dbReference type="Proteomes" id="UP001433638">
    <property type="component" value="Unassembled WGS sequence"/>
</dbReference>
<evidence type="ECO:0000256" key="6">
    <source>
        <dbReference type="ARBA" id="ARBA00023136"/>
    </source>
</evidence>